<dbReference type="SUPFAM" id="SSF144232">
    <property type="entry name" value="HIT/MYND zinc finger-like"/>
    <property type="match status" value="1"/>
</dbReference>
<evidence type="ECO:0000313" key="6">
    <source>
        <dbReference type="EMBL" id="EPQ56740.1"/>
    </source>
</evidence>
<dbReference type="HOGENOM" id="CLU_086128_0_0_1"/>
<proteinExistence type="predicted"/>
<sequence length="191" mass="21448">MVCYHPTSLWCGRCERAYYCSPEHQQNDWPRHKMECLPAHRSQHNYNQIATPPLYQQPLVSVSALLFSPEEERPRVITVQCRPQQVPANGSCPTPLVQDFFSDGQVGSIVLTQGLNNEPLRFPLHLFYSQSSLSRGAPVNRAILRITSGAAPKPWCGPVVVLKFNGSRRQGYSDAGSNDLPTLSAYFLTYK</sequence>
<dbReference type="KEGG" id="gtr:GLOTRDRAFT_39654"/>
<dbReference type="OrthoDB" id="437457at2759"/>
<keyword evidence="1" id="KW-0479">Metal-binding</keyword>
<dbReference type="InterPro" id="IPR002893">
    <property type="entry name" value="Znf_MYND"/>
</dbReference>
<evidence type="ECO:0000256" key="4">
    <source>
        <dbReference type="PROSITE-ProRule" id="PRU00134"/>
    </source>
</evidence>
<keyword evidence="3" id="KW-0862">Zinc</keyword>
<organism evidence="6 7">
    <name type="scientific">Gloeophyllum trabeum (strain ATCC 11539 / FP-39264 / Madison 617)</name>
    <name type="common">Brown rot fungus</name>
    <dbReference type="NCBI Taxonomy" id="670483"/>
    <lineage>
        <taxon>Eukaryota</taxon>
        <taxon>Fungi</taxon>
        <taxon>Dikarya</taxon>
        <taxon>Basidiomycota</taxon>
        <taxon>Agaricomycotina</taxon>
        <taxon>Agaricomycetes</taxon>
        <taxon>Gloeophyllales</taxon>
        <taxon>Gloeophyllaceae</taxon>
        <taxon>Gloeophyllum</taxon>
    </lineage>
</organism>
<dbReference type="AlphaFoldDB" id="S7RQ72"/>
<dbReference type="Gene3D" id="6.10.140.2220">
    <property type="match status" value="1"/>
</dbReference>
<dbReference type="Proteomes" id="UP000030669">
    <property type="component" value="Unassembled WGS sequence"/>
</dbReference>
<keyword evidence="2 4" id="KW-0863">Zinc-finger</keyword>
<dbReference type="PROSITE" id="PS50865">
    <property type="entry name" value="ZF_MYND_2"/>
    <property type="match status" value="1"/>
</dbReference>
<gene>
    <name evidence="6" type="ORF">GLOTRDRAFT_39654</name>
</gene>
<protein>
    <recommendedName>
        <fullName evidence="5">MYND-type domain-containing protein</fullName>
    </recommendedName>
</protein>
<keyword evidence="7" id="KW-1185">Reference proteome</keyword>
<feature type="domain" description="MYND-type" evidence="5">
    <location>
        <begin position="1"/>
        <end position="36"/>
    </location>
</feature>
<dbReference type="STRING" id="670483.S7RQ72"/>
<accession>S7RQ72</accession>
<dbReference type="RefSeq" id="XP_007864787.1">
    <property type="nucleotide sequence ID" value="XM_007866596.1"/>
</dbReference>
<evidence type="ECO:0000313" key="7">
    <source>
        <dbReference type="Proteomes" id="UP000030669"/>
    </source>
</evidence>
<dbReference type="GO" id="GO:0008270">
    <property type="term" value="F:zinc ion binding"/>
    <property type="evidence" value="ECO:0007669"/>
    <property type="project" value="UniProtKB-KW"/>
</dbReference>
<dbReference type="OMA" id="RCQNAWY"/>
<dbReference type="eggNOG" id="ENOG502SI6T">
    <property type="taxonomic scope" value="Eukaryota"/>
</dbReference>
<reference evidence="6 7" key="1">
    <citation type="journal article" date="2012" name="Science">
        <title>The Paleozoic origin of enzymatic lignin decomposition reconstructed from 31 fungal genomes.</title>
        <authorList>
            <person name="Floudas D."/>
            <person name="Binder M."/>
            <person name="Riley R."/>
            <person name="Barry K."/>
            <person name="Blanchette R.A."/>
            <person name="Henrissat B."/>
            <person name="Martinez A.T."/>
            <person name="Otillar R."/>
            <person name="Spatafora J.W."/>
            <person name="Yadav J.S."/>
            <person name="Aerts A."/>
            <person name="Benoit I."/>
            <person name="Boyd A."/>
            <person name="Carlson A."/>
            <person name="Copeland A."/>
            <person name="Coutinho P.M."/>
            <person name="de Vries R.P."/>
            <person name="Ferreira P."/>
            <person name="Findley K."/>
            <person name="Foster B."/>
            <person name="Gaskell J."/>
            <person name="Glotzer D."/>
            <person name="Gorecki P."/>
            <person name="Heitman J."/>
            <person name="Hesse C."/>
            <person name="Hori C."/>
            <person name="Igarashi K."/>
            <person name="Jurgens J.A."/>
            <person name="Kallen N."/>
            <person name="Kersten P."/>
            <person name="Kohler A."/>
            <person name="Kuees U."/>
            <person name="Kumar T.K.A."/>
            <person name="Kuo A."/>
            <person name="LaButti K."/>
            <person name="Larrondo L.F."/>
            <person name="Lindquist E."/>
            <person name="Ling A."/>
            <person name="Lombard V."/>
            <person name="Lucas S."/>
            <person name="Lundell T."/>
            <person name="Martin R."/>
            <person name="McLaughlin D.J."/>
            <person name="Morgenstern I."/>
            <person name="Morin E."/>
            <person name="Murat C."/>
            <person name="Nagy L.G."/>
            <person name="Nolan M."/>
            <person name="Ohm R.A."/>
            <person name="Patyshakuliyeva A."/>
            <person name="Rokas A."/>
            <person name="Ruiz-Duenas F.J."/>
            <person name="Sabat G."/>
            <person name="Salamov A."/>
            <person name="Samejima M."/>
            <person name="Schmutz J."/>
            <person name="Slot J.C."/>
            <person name="St John F."/>
            <person name="Stenlid J."/>
            <person name="Sun H."/>
            <person name="Sun S."/>
            <person name="Syed K."/>
            <person name="Tsang A."/>
            <person name="Wiebenga A."/>
            <person name="Young D."/>
            <person name="Pisabarro A."/>
            <person name="Eastwood D.C."/>
            <person name="Martin F."/>
            <person name="Cullen D."/>
            <person name="Grigoriev I.V."/>
            <person name="Hibbett D.S."/>
        </authorList>
    </citation>
    <scope>NUCLEOTIDE SEQUENCE [LARGE SCALE GENOMIC DNA]</scope>
    <source>
        <strain evidence="6 7">ATCC 11539</strain>
    </source>
</reference>
<dbReference type="Pfam" id="PF01753">
    <property type="entry name" value="zf-MYND"/>
    <property type="match status" value="1"/>
</dbReference>
<dbReference type="GeneID" id="19305927"/>
<evidence type="ECO:0000256" key="1">
    <source>
        <dbReference type="ARBA" id="ARBA00022723"/>
    </source>
</evidence>
<dbReference type="EMBL" id="KB469300">
    <property type="protein sequence ID" value="EPQ56740.1"/>
    <property type="molecule type" value="Genomic_DNA"/>
</dbReference>
<evidence type="ECO:0000256" key="2">
    <source>
        <dbReference type="ARBA" id="ARBA00022771"/>
    </source>
</evidence>
<name>S7RQ72_GLOTA</name>
<evidence type="ECO:0000259" key="5">
    <source>
        <dbReference type="PROSITE" id="PS50865"/>
    </source>
</evidence>
<evidence type="ECO:0000256" key="3">
    <source>
        <dbReference type="ARBA" id="ARBA00022833"/>
    </source>
</evidence>